<feature type="non-terminal residue" evidence="1">
    <location>
        <position position="1"/>
    </location>
</feature>
<keyword evidence="2" id="KW-1185">Reference proteome</keyword>
<accession>A0A371HQ15</accession>
<evidence type="ECO:0000313" key="1">
    <source>
        <dbReference type="EMBL" id="RDY04842.1"/>
    </source>
</evidence>
<name>A0A371HQ15_MUCPR</name>
<sequence>MNTRRGSTSFVPHISEQLLIQYFYEGLMMMDQSMFDAASGGALMDKTSVVARHLISNTASNTQQFGTRGTIEPRMVNEVGMIDNPRLENQLAELTSLVRQLAIGQHQPIAAVNACGICTSMEHPTNMCPTL</sequence>
<dbReference type="AlphaFoldDB" id="A0A371HQ15"/>
<proteinExistence type="predicted"/>
<organism evidence="1 2">
    <name type="scientific">Mucuna pruriens</name>
    <name type="common">Velvet bean</name>
    <name type="synonym">Dolichos pruriens</name>
    <dbReference type="NCBI Taxonomy" id="157652"/>
    <lineage>
        <taxon>Eukaryota</taxon>
        <taxon>Viridiplantae</taxon>
        <taxon>Streptophyta</taxon>
        <taxon>Embryophyta</taxon>
        <taxon>Tracheophyta</taxon>
        <taxon>Spermatophyta</taxon>
        <taxon>Magnoliopsida</taxon>
        <taxon>eudicotyledons</taxon>
        <taxon>Gunneridae</taxon>
        <taxon>Pentapetalae</taxon>
        <taxon>rosids</taxon>
        <taxon>fabids</taxon>
        <taxon>Fabales</taxon>
        <taxon>Fabaceae</taxon>
        <taxon>Papilionoideae</taxon>
        <taxon>50 kb inversion clade</taxon>
        <taxon>NPAAA clade</taxon>
        <taxon>indigoferoid/millettioid clade</taxon>
        <taxon>Phaseoleae</taxon>
        <taxon>Mucuna</taxon>
    </lineage>
</organism>
<dbReference type="EMBL" id="QJKJ01002002">
    <property type="protein sequence ID" value="RDY04842.1"/>
    <property type="molecule type" value="Genomic_DNA"/>
</dbReference>
<protein>
    <recommendedName>
        <fullName evidence="3">Retrotransposon gag domain-containing protein</fullName>
    </recommendedName>
</protein>
<gene>
    <name evidence="1" type="ORF">CR513_11399</name>
</gene>
<comment type="caution">
    <text evidence="1">The sequence shown here is derived from an EMBL/GenBank/DDBJ whole genome shotgun (WGS) entry which is preliminary data.</text>
</comment>
<dbReference type="OrthoDB" id="1305902at2759"/>
<dbReference type="Proteomes" id="UP000257109">
    <property type="component" value="Unassembled WGS sequence"/>
</dbReference>
<evidence type="ECO:0008006" key="3">
    <source>
        <dbReference type="Google" id="ProtNLM"/>
    </source>
</evidence>
<evidence type="ECO:0000313" key="2">
    <source>
        <dbReference type="Proteomes" id="UP000257109"/>
    </source>
</evidence>
<reference evidence="1" key="1">
    <citation type="submission" date="2018-05" db="EMBL/GenBank/DDBJ databases">
        <title>Draft genome of Mucuna pruriens seed.</title>
        <authorList>
            <person name="Nnadi N.E."/>
            <person name="Vos R."/>
            <person name="Hasami M.H."/>
            <person name="Devisetty U.K."/>
            <person name="Aguiy J.C."/>
        </authorList>
    </citation>
    <scope>NUCLEOTIDE SEQUENCE [LARGE SCALE GENOMIC DNA]</scope>
    <source>
        <strain evidence="1">JCA_2017</strain>
    </source>
</reference>